<keyword evidence="5" id="KW-1185">Reference proteome</keyword>
<accession>I7MH63</accession>
<feature type="transmembrane region" description="Helical" evidence="3">
    <location>
        <begin position="321"/>
        <end position="341"/>
    </location>
</feature>
<evidence type="ECO:0000256" key="2">
    <source>
        <dbReference type="SAM" id="MobiDB-lite"/>
    </source>
</evidence>
<evidence type="ECO:0000256" key="1">
    <source>
        <dbReference type="SAM" id="Coils"/>
    </source>
</evidence>
<dbReference type="Proteomes" id="UP000009168">
    <property type="component" value="Unassembled WGS sequence"/>
</dbReference>
<name>I7MH63_TETTS</name>
<dbReference type="InParanoid" id="I7MH63"/>
<dbReference type="KEGG" id="tet:TTHERM_00549620"/>
<keyword evidence="3 4" id="KW-0812">Transmembrane</keyword>
<dbReference type="GeneID" id="7822781"/>
<dbReference type="RefSeq" id="XP_976710.3">
    <property type="nucleotide sequence ID" value="XM_971617.3"/>
</dbReference>
<feature type="region of interest" description="Disordered" evidence="2">
    <location>
        <begin position="268"/>
        <end position="290"/>
    </location>
</feature>
<organism evidence="4 5">
    <name type="scientific">Tetrahymena thermophila (strain SB210)</name>
    <dbReference type="NCBI Taxonomy" id="312017"/>
    <lineage>
        <taxon>Eukaryota</taxon>
        <taxon>Sar</taxon>
        <taxon>Alveolata</taxon>
        <taxon>Ciliophora</taxon>
        <taxon>Intramacronucleata</taxon>
        <taxon>Oligohymenophorea</taxon>
        <taxon>Hymenostomatida</taxon>
        <taxon>Tetrahymenina</taxon>
        <taxon>Tetrahymenidae</taxon>
        <taxon>Tetrahymena</taxon>
    </lineage>
</organism>
<keyword evidence="1" id="KW-0175">Coiled coil</keyword>
<sequence>MSKNSYYTTQQGQAQSKSANYLDLIKGGVSVRSPNKLNFNEHGNTKKYLNEKENYCKESRIKDAGKQSILSTISMSNQKEQSEKNRLSNESQNLNDLDIKHLTNTRQKVQNRKNVMELKNQMSPVYFNRDAERFSYLDYQDPLTGNQIYQYNKNNVLQQYQYNNHYPQQMINQEQYAYANKYHHHSQSPTPHLYNNNNYNNFNAYTRKDISAINEYIKQNQHFKSENSSLSSILPDNKCSFLSDQSEYITERREDSFGNVEIVRRKIEQPQNKGVNNLQAPNLPQPPSVSDPDLQKYTRNNLNQPISTAYQVNDNRSQARLIPKINFATIIFLILLIYVAYKNINKFLNGESIFNQLTASFKNFGLEYNKKPSQTKNKINNENLYQQNSFDSNNDSNMDNSKTNIYIKEEIKQDMDSNLAKKFAKELVIELADLLKVNKCQLYKNIQYILLYFFRQKENCIDLSMKKIQARDL</sequence>
<protein>
    <submittedName>
        <fullName evidence="4">Transmembrane protein, putative</fullName>
    </submittedName>
</protein>
<evidence type="ECO:0000313" key="5">
    <source>
        <dbReference type="Proteomes" id="UP000009168"/>
    </source>
</evidence>
<reference evidence="5" key="1">
    <citation type="journal article" date="2006" name="PLoS Biol.">
        <title>Macronuclear genome sequence of the ciliate Tetrahymena thermophila, a model eukaryote.</title>
        <authorList>
            <person name="Eisen J.A."/>
            <person name="Coyne R.S."/>
            <person name="Wu M."/>
            <person name="Wu D."/>
            <person name="Thiagarajan M."/>
            <person name="Wortman J.R."/>
            <person name="Badger J.H."/>
            <person name="Ren Q."/>
            <person name="Amedeo P."/>
            <person name="Jones K.M."/>
            <person name="Tallon L.J."/>
            <person name="Delcher A.L."/>
            <person name="Salzberg S.L."/>
            <person name="Silva J.C."/>
            <person name="Haas B.J."/>
            <person name="Majoros W.H."/>
            <person name="Farzad M."/>
            <person name="Carlton J.M."/>
            <person name="Smith R.K. Jr."/>
            <person name="Garg J."/>
            <person name="Pearlman R.E."/>
            <person name="Karrer K.M."/>
            <person name="Sun L."/>
            <person name="Manning G."/>
            <person name="Elde N.C."/>
            <person name="Turkewitz A.P."/>
            <person name="Asai D.J."/>
            <person name="Wilkes D.E."/>
            <person name="Wang Y."/>
            <person name="Cai H."/>
            <person name="Collins K."/>
            <person name="Stewart B.A."/>
            <person name="Lee S.R."/>
            <person name="Wilamowska K."/>
            <person name="Weinberg Z."/>
            <person name="Ruzzo W.L."/>
            <person name="Wloga D."/>
            <person name="Gaertig J."/>
            <person name="Frankel J."/>
            <person name="Tsao C.-C."/>
            <person name="Gorovsky M.A."/>
            <person name="Keeling P.J."/>
            <person name="Waller R.F."/>
            <person name="Patron N.J."/>
            <person name="Cherry J.M."/>
            <person name="Stover N.A."/>
            <person name="Krieger C.J."/>
            <person name="del Toro C."/>
            <person name="Ryder H.F."/>
            <person name="Williamson S.C."/>
            <person name="Barbeau R.A."/>
            <person name="Hamilton E.P."/>
            <person name="Orias E."/>
        </authorList>
    </citation>
    <scope>NUCLEOTIDE SEQUENCE [LARGE SCALE GENOMIC DNA]</scope>
    <source>
        <strain evidence="5">SB210</strain>
    </source>
</reference>
<dbReference type="AlphaFoldDB" id="I7MH63"/>
<keyword evidence="3" id="KW-0472">Membrane</keyword>
<gene>
    <name evidence="4" type="ORF">TTHERM_00549620</name>
</gene>
<evidence type="ECO:0000256" key="3">
    <source>
        <dbReference type="SAM" id="Phobius"/>
    </source>
</evidence>
<dbReference type="EMBL" id="GG662864">
    <property type="protein sequence ID" value="EAR86115.3"/>
    <property type="molecule type" value="Genomic_DNA"/>
</dbReference>
<evidence type="ECO:0000313" key="4">
    <source>
        <dbReference type="EMBL" id="EAR86115.3"/>
    </source>
</evidence>
<keyword evidence="3" id="KW-1133">Transmembrane helix</keyword>
<proteinExistence type="predicted"/>
<feature type="coiled-coil region" evidence="1">
    <location>
        <begin position="77"/>
        <end position="119"/>
    </location>
</feature>